<comment type="caution">
    <text evidence="1">The sequence shown here is derived from an EMBL/GenBank/DDBJ whole genome shotgun (WGS) entry which is preliminary data.</text>
</comment>
<protein>
    <submittedName>
        <fullName evidence="1">Uncharacterized protein</fullName>
    </submittedName>
</protein>
<dbReference type="EMBL" id="LGUB01000849">
    <property type="protein sequence ID" value="KRH92540.1"/>
    <property type="molecule type" value="Genomic_DNA"/>
</dbReference>
<gene>
    <name evidence="1" type="ORF">M153_47580001427</name>
</gene>
<evidence type="ECO:0000313" key="2">
    <source>
        <dbReference type="Proteomes" id="UP000051530"/>
    </source>
</evidence>
<keyword evidence="2" id="KW-1185">Reference proteome</keyword>
<reference evidence="1 2" key="1">
    <citation type="submission" date="2015-07" db="EMBL/GenBank/DDBJ databases">
        <title>The genome of Pseudoloma neurophilia, a relevant intracellular parasite of the zebrafish.</title>
        <authorList>
            <person name="Ndikumana S."/>
            <person name="Pelin A."/>
            <person name="Sanders J."/>
            <person name="Corradi N."/>
        </authorList>
    </citation>
    <scope>NUCLEOTIDE SEQUENCE [LARGE SCALE GENOMIC DNA]</scope>
    <source>
        <strain evidence="1 2">MK1</strain>
    </source>
</reference>
<accession>A0A0R0LST3</accession>
<proteinExistence type="predicted"/>
<name>A0A0R0LST3_9MICR</name>
<dbReference type="AlphaFoldDB" id="A0A0R0LST3"/>
<dbReference type="Proteomes" id="UP000051530">
    <property type="component" value="Unassembled WGS sequence"/>
</dbReference>
<organism evidence="1 2">
    <name type="scientific">Pseudoloma neurophilia</name>
    <dbReference type="NCBI Taxonomy" id="146866"/>
    <lineage>
        <taxon>Eukaryota</taxon>
        <taxon>Fungi</taxon>
        <taxon>Fungi incertae sedis</taxon>
        <taxon>Microsporidia</taxon>
        <taxon>Pseudoloma</taxon>
    </lineage>
</organism>
<feature type="non-terminal residue" evidence="1">
    <location>
        <position position="1"/>
    </location>
</feature>
<evidence type="ECO:0000313" key="1">
    <source>
        <dbReference type="EMBL" id="KRH92540.1"/>
    </source>
</evidence>
<sequence length="110" mass="13086">RFQKNGLVLNHYLVRSNKLISNQYLTDRSPDCHICSTDWFIIRLKENFIKKSFLLEEFGLCTGNILYNDLIIQDDIFKVDNNSILLIQNGNEIFRCYILTFRKEFTVEMV</sequence>
<dbReference type="VEuPathDB" id="MicrosporidiaDB:M153_47580001427"/>